<evidence type="ECO:0000256" key="8">
    <source>
        <dbReference type="HAMAP-Rule" id="MF_00211"/>
    </source>
</evidence>
<feature type="binding site" evidence="8">
    <location>
        <position position="226"/>
    </location>
    <ligand>
        <name>Mg(2+)</name>
        <dbReference type="ChEBI" id="CHEBI:18420"/>
        <label>2</label>
    </ligand>
</feature>
<accession>A0A8A3S518</accession>
<dbReference type="GO" id="GO:0000162">
    <property type="term" value="P:L-tryptophan biosynthetic process"/>
    <property type="evidence" value="ECO:0007669"/>
    <property type="project" value="UniProtKB-UniRule"/>
</dbReference>
<evidence type="ECO:0000256" key="3">
    <source>
        <dbReference type="ARBA" id="ARBA00022605"/>
    </source>
</evidence>
<dbReference type="Pfam" id="PF00591">
    <property type="entry name" value="Glycos_transf_3"/>
    <property type="match status" value="1"/>
</dbReference>
<evidence type="ECO:0000256" key="5">
    <source>
        <dbReference type="ARBA" id="ARBA00022679"/>
    </source>
</evidence>
<evidence type="ECO:0000259" key="10">
    <source>
        <dbReference type="Pfam" id="PF02885"/>
    </source>
</evidence>
<sequence length="338" mass="34352">MIREAIVRVAEGRELSGREAGEVMREILCGVATPAQVGGFLAAMRMKGESVDEISAFAQAMREASLRIMPRVDGVLVDTCGTGGDGSSTFNISTAAAFVVAGAGVPVVKHGNRSATSRCGSADVLAALGVGLDLGPERAREVVEEVGIVFLYAPAYHPALGRVAGPRSELGIRTVFNLLGPLANPAGAEAQLVGVYSPALVETVAAVLKSLGVGRAMAVHGSGIDEISTVGPTRVAELREGAVLTYDLACEDFGIPPASLSDLAGGDAAENAAILGGMLDGEHGPARDIVLLNAAAAIYLGGRAGCLGDGLRRAKDSIDSGEARQKLDALVRATGGAR</sequence>
<feature type="binding site" evidence="8">
    <location>
        <position position="121"/>
    </location>
    <ligand>
        <name>5-phospho-alpha-D-ribose 1-diphosphate</name>
        <dbReference type="ChEBI" id="CHEBI:58017"/>
    </ligand>
</feature>
<feature type="binding site" evidence="8">
    <location>
        <position position="225"/>
    </location>
    <ligand>
        <name>Mg(2+)</name>
        <dbReference type="ChEBI" id="CHEBI:18420"/>
        <label>2</label>
    </ligand>
</feature>
<comment type="catalytic activity">
    <reaction evidence="8">
        <text>N-(5-phospho-beta-D-ribosyl)anthranilate + diphosphate = 5-phospho-alpha-D-ribose 1-diphosphate + anthranilate</text>
        <dbReference type="Rhea" id="RHEA:11768"/>
        <dbReference type="ChEBI" id="CHEBI:16567"/>
        <dbReference type="ChEBI" id="CHEBI:18277"/>
        <dbReference type="ChEBI" id="CHEBI:33019"/>
        <dbReference type="ChEBI" id="CHEBI:58017"/>
        <dbReference type="EC" id="2.4.2.18"/>
    </reaction>
</comment>
<dbReference type="EC" id="2.4.2.18" evidence="2 8"/>
<evidence type="ECO:0000313" key="11">
    <source>
        <dbReference type="EMBL" id="QSZ67357.1"/>
    </source>
</evidence>
<feature type="binding site" evidence="8">
    <location>
        <position position="93"/>
    </location>
    <ligand>
        <name>Mg(2+)</name>
        <dbReference type="ChEBI" id="CHEBI:18420"/>
        <label>1</label>
    </ligand>
</feature>
<dbReference type="InterPro" id="IPR035902">
    <property type="entry name" value="Nuc_phospho_transferase"/>
</dbReference>
<name>A0A8A3S518_9EURY</name>
<dbReference type="SUPFAM" id="SSF47648">
    <property type="entry name" value="Nucleoside phosphorylase/phosphoribosyltransferase N-terminal domain"/>
    <property type="match status" value="1"/>
</dbReference>
<feature type="binding site" evidence="8">
    <location>
        <position position="89"/>
    </location>
    <ligand>
        <name>5-phospho-alpha-D-ribose 1-diphosphate</name>
        <dbReference type="ChEBI" id="CHEBI:58017"/>
    </ligand>
</feature>
<keyword evidence="4 8" id="KW-0328">Glycosyltransferase</keyword>
<dbReference type="GeneID" id="76424197"/>
<feature type="binding site" evidence="8">
    <location>
        <begin position="109"/>
        <end position="117"/>
    </location>
    <ligand>
        <name>5-phospho-alpha-D-ribose 1-diphosphate</name>
        <dbReference type="ChEBI" id="CHEBI:58017"/>
    </ligand>
</feature>
<evidence type="ECO:0000256" key="1">
    <source>
        <dbReference type="ARBA" id="ARBA00004907"/>
    </source>
</evidence>
<dbReference type="UniPathway" id="UPA00035">
    <property type="reaction ID" value="UER00041"/>
</dbReference>
<dbReference type="Proteomes" id="UP001042704">
    <property type="component" value="Chromosome"/>
</dbReference>
<gene>
    <name evidence="8 11" type="primary">trpD</name>
    <name evidence="11" type="ORF">RJ40_07500</name>
</gene>
<keyword evidence="7 8" id="KW-0057">Aromatic amino acid biosynthesis</keyword>
<dbReference type="EMBL" id="CP036172">
    <property type="protein sequence ID" value="QSZ67357.1"/>
    <property type="molecule type" value="Genomic_DNA"/>
</dbReference>
<dbReference type="FunFam" id="3.40.1030.10:FF:000002">
    <property type="entry name" value="Anthranilate phosphoribosyltransferase"/>
    <property type="match status" value="1"/>
</dbReference>
<keyword evidence="6 8" id="KW-0822">Tryptophan biosynthesis</keyword>
<dbReference type="GO" id="GO:0000287">
    <property type="term" value="F:magnesium ion binding"/>
    <property type="evidence" value="ECO:0007669"/>
    <property type="project" value="UniProtKB-UniRule"/>
</dbReference>
<keyword evidence="5 8" id="KW-0808">Transferase</keyword>
<keyword evidence="8" id="KW-0460">Magnesium</keyword>
<evidence type="ECO:0000256" key="7">
    <source>
        <dbReference type="ARBA" id="ARBA00023141"/>
    </source>
</evidence>
<organism evidence="11 12">
    <name type="scientific">Methanofollis aquaemaris</name>
    <dbReference type="NCBI Taxonomy" id="126734"/>
    <lineage>
        <taxon>Archaea</taxon>
        <taxon>Methanobacteriati</taxon>
        <taxon>Methanobacteriota</taxon>
        <taxon>Stenosarchaea group</taxon>
        <taxon>Methanomicrobia</taxon>
        <taxon>Methanomicrobiales</taxon>
        <taxon>Methanomicrobiaceae</taxon>
        <taxon>Methanofollis</taxon>
    </lineage>
</organism>
<dbReference type="Gene3D" id="3.40.1030.10">
    <property type="entry name" value="Nucleoside phosphorylase/phosphoribosyltransferase catalytic domain"/>
    <property type="match status" value="1"/>
</dbReference>
<dbReference type="NCBIfam" id="TIGR01245">
    <property type="entry name" value="trpD"/>
    <property type="match status" value="1"/>
</dbReference>
<comment type="caution">
    <text evidence="8">Lacks conserved residue(s) required for the propagation of feature annotation.</text>
</comment>
<dbReference type="HAMAP" id="MF_00211">
    <property type="entry name" value="TrpD"/>
    <property type="match status" value="1"/>
</dbReference>
<dbReference type="Gene3D" id="1.20.970.10">
    <property type="entry name" value="Transferase, Pyrimidine Nucleoside Phosphorylase, Chain C"/>
    <property type="match status" value="1"/>
</dbReference>
<feature type="binding site" evidence="8">
    <location>
        <position position="81"/>
    </location>
    <ligand>
        <name>anthranilate</name>
        <dbReference type="ChEBI" id="CHEBI:16567"/>
        <label>1</label>
    </ligand>
</feature>
<dbReference type="GO" id="GO:0005829">
    <property type="term" value="C:cytosol"/>
    <property type="evidence" value="ECO:0007669"/>
    <property type="project" value="TreeGrafter"/>
</dbReference>
<comment type="function">
    <text evidence="8">Catalyzes the transfer of the phosphoribosyl group of 5-phosphorylribose-1-pyrophosphate (PRPP) to anthranilate to yield N-(5'-phosphoribosyl)-anthranilate (PRA).</text>
</comment>
<feature type="domain" description="Glycosyl transferase family 3 N-terminal" evidence="10">
    <location>
        <begin position="4"/>
        <end position="64"/>
    </location>
</feature>
<dbReference type="InterPro" id="IPR005940">
    <property type="entry name" value="Anthranilate_Pribosyl_Tfrase"/>
</dbReference>
<comment type="cofactor">
    <cofactor evidence="8">
        <name>Mg(2+)</name>
        <dbReference type="ChEBI" id="CHEBI:18420"/>
    </cofactor>
    <text evidence="8">Binds 2 magnesium ions per monomer.</text>
</comment>
<reference evidence="11" key="1">
    <citation type="journal article" date="2001" name="Int. J. Syst. Evol. Microbiol.">
        <title>Methanofollis aquaemaris sp. nov., a methanogen isolated from an aquaculture fish pond.</title>
        <authorList>
            <person name="Lai M.C."/>
            <person name="Chen S.C."/>
        </authorList>
    </citation>
    <scope>NUCLEOTIDE SEQUENCE</scope>
    <source>
        <strain evidence="11">N2F9704</strain>
    </source>
</reference>
<dbReference type="InterPro" id="IPR000312">
    <property type="entry name" value="Glycosyl_Trfase_fam3"/>
</dbReference>
<dbReference type="KEGG" id="maqe:RJ40_07500"/>
<proteinExistence type="inferred from homology"/>
<feature type="binding site" evidence="8">
    <location>
        <position position="167"/>
    </location>
    <ligand>
        <name>anthranilate</name>
        <dbReference type="ChEBI" id="CHEBI:16567"/>
        <label>2</label>
    </ligand>
</feature>
<feature type="binding site" evidence="8">
    <location>
        <position position="226"/>
    </location>
    <ligand>
        <name>Mg(2+)</name>
        <dbReference type="ChEBI" id="CHEBI:18420"/>
        <label>1</label>
    </ligand>
</feature>
<keyword evidence="3 8" id="KW-0028">Amino-acid biosynthesis</keyword>
<keyword evidence="12" id="KW-1185">Reference proteome</keyword>
<dbReference type="SUPFAM" id="SSF52418">
    <property type="entry name" value="Nucleoside phosphorylase/phosphoribosyltransferase catalytic domain"/>
    <property type="match status" value="1"/>
</dbReference>
<comment type="pathway">
    <text evidence="1 8">Amino-acid biosynthesis; L-tryptophan biosynthesis; L-tryptophan from chorismate: step 2/5.</text>
</comment>
<protein>
    <recommendedName>
        <fullName evidence="2 8">Anthranilate phosphoribosyltransferase</fullName>
        <ecNumber evidence="2 8">2.4.2.18</ecNumber>
    </recommendedName>
</protein>
<keyword evidence="8" id="KW-0479">Metal-binding</keyword>
<dbReference type="RefSeq" id="WP_265580245.1">
    <property type="nucleotide sequence ID" value="NZ_CP036172.1"/>
</dbReference>
<evidence type="ECO:0000256" key="4">
    <source>
        <dbReference type="ARBA" id="ARBA00022676"/>
    </source>
</evidence>
<evidence type="ECO:0000259" key="9">
    <source>
        <dbReference type="Pfam" id="PF00591"/>
    </source>
</evidence>
<comment type="subunit">
    <text evidence="8">Homodimer.</text>
</comment>
<dbReference type="AlphaFoldDB" id="A0A8A3S518"/>
<evidence type="ECO:0000256" key="2">
    <source>
        <dbReference type="ARBA" id="ARBA00011948"/>
    </source>
</evidence>
<feature type="binding site" evidence="8">
    <location>
        <position position="112"/>
    </location>
    <ligand>
        <name>anthranilate</name>
        <dbReference type="ChEBI" id="CHEBI:16567"/>
        <label>1</label>
    </ligand>
</feature>
<evidence type="ECO:0000313" key="12">
    <source>
        <dbReference type="Proteomes" id="UP001042704"/>
    </source>
</evidence>
<dbReference type="GO" id="GO:0004048">
    <property type="term" value="F:anthranilate phosphoribosyltransferase activity"/>
    <property type="evidence" value="ECO:0007669"/>
    <property type="project" value="UniProtKB-UniRule"/>
</dbReference>
<reference evidence="11" key="2">
    <citation type="submission" date="2019-02" db="EMBL/GenBank/DDBJ databases">
        <authorList>
            <person name="Chen S.-C."/>
            <person name="Chien H.-H."/>
            <person name="Lai M.-C."/>
        </authorList>
    </citation>
    <scope>NUCLEOTIDE SEQUENCE</scope>
    <source>
        <strain evidence="11">N2F9704</strain>
    </source>
</reference>
<dbReference type="PANTHER" id="PTHR43285:SF2">
    <property type="entry name" value="ANTHRANILATE PHOSPHORIBOSYLTRANSFERASE"/>
    <property type="match status" value="1"/>
</dbReference>
<dbReference type="InterPro" id="IPR036320">
    <property type="entry name" value="Glycosyl_Trfase_fam3_N_dom_sf"/>
</dbReference>
<dbReference type="PANTHER" id="PTHR43285">
    <property type="entry name" value="ANTHRANILATE PHOSPHORIBOSYLTRANSFERASE"/>
    <property type="match status" value="1"/>
</dbReference>
<feature type="binding site" evidence="8">
    <location>
        <position position="81"/>
    </location>
    <ligand>
        <name>5-phospho-alpha-D-ribose 1-diphosphate</name>
        <dbReference type="ChEBI" id="CHEBI:58017"/>
    </ligand>
</feature>
<dbReference type="InterPro" id="IPR017459">
    <property type="entry name" value="Glycosyl_Trfase_fam3_N_dom"/>
</dbReference>
<feature type="domain" description="Glycosyl transferase family 3" evidence="9">
    <location>
        <begin position="75"/>
        <end position="323"/>
    </location>
</feature>
<feature type="binding site" evidence="8">
    <location>
        <begin position="91"/>
        <end position="94"/>
    </location>
    <ligand>
        <name>5-phospho-alpha-D-ribose 1-diphosphate</name>
        <dbReference type="ChEBI" id="CHEBI:58017"/>
    </ligand>
</feature>
<dbReference type="Pfam" id="PF02885">
    <property type="entry name" value="Glycos_trans_3N"/>
    <property type="match status" value="1"/>
</dbReference>
<comment type="similarity">
    <text evidence="8">Belongs to the anthranilate phosphoribosyltransferase family.</text>
</comment>
<feature type="binding site" evidence="8">
    <location>
        <begin position="84"/>
        <end position="85"/>
    </location>
    <ligand>
        <name>5-phospho-alpha-D-ribose 1-diphosphate</name>
        <dbReference type="ChEBI" id="CHEBI:58017"/>
    </ligand>
</feature>
<evidence type="ECO:0000256" key="6">
    <source>
        <dbReference type="ARBA" id="ARBA00022822"/>
    </source>
</evidence>